<dbReference type="Proteomes" id="UP000094043">
    <property type="component" value="Chromosome 1"/>
</dbReference>
<reference evidence="2" key="3">
    <citation type="submission" date="2024-01" db="EMBL/GenBank/DDBJ databases">
        <authorList>
            <person name="Coelho M.A."/>
            <person name="David-Palma M."/>
            <person name="Shea T."/>
            <person name="Sun S."/>
            <person name="Cuomo C.A."/>
            <person name="Heitman J."/>
        </authorList>
    </citation>
    <scope>NUCLEOTIDE SEQUENCE</scope>
    <source>
        <strain evidence="2">CBS 7841</strain>
    </source>
</reference>
<dbReference type="KEGG" id="cdep:91085009"/>
<accession>A0AAJ8JNT6</accession>
<dbReference type="PANTHER" id="PTHR38696:SF1">
    <property type="entry name" value="MEDIATOR OF RNA POLYMERASE II TRANSCRIPTION SUBUNIT 13"/>
    <property type="match status" value="1"/>
</dbReference>
<dbReference type="AlphaFoldDB" id="A0AAJ8JNT6"/>
<feature type="region of interest" description="Disordered" evidence="1">
    <location>
        <begin position="1"/>
        <end position="88"/>
    </location>
</feature>
<evidence type="ECO:0000313" key="2">
    <source>
        <dbReference type="EMBL" id="WVN85646.1"/>
    </source>
</evidence>
<sequence length="414" mass="46342">MIKTMPLSLSHIIHRRSQSSTEKLQVERDESDASTPRQDASPRSQPASFKDQRRLSARSGSEIQDIQKNSASPSLMSSEHTGNSTNGSALTQMHKRLSNLTLDRSDTIESLALDTDTDKEHNNGSCSPSTPGTSASSIPQYCPLPSTASQRFPFFMMTLSSISTLSFIALPLRLRPNVLDAVNRAWKKGVGKIREVEYQSELMKRHKERGCEGGVWEVTLRGEAWVPSNSEQVSSKRIIINLLTVFAKEGYDLCSSYRTSCKDTSKDTLTFLRSSLPPDPHPVFFAVAFYSSDRIFIIDAEAEVGQAIEEGIKSWWIDGVKNARVRERHCRELRLRGTPWTTHGTHSLISARCIHLTIMKTITNSTMGYDFVGSVDTADRQEGEMPVMFYRKQYGPSTKAVWRISETTDNHGKS</sequence>
<feature type="region of interest" description="Disordered" evidence="1">
    <location>
        <begin position="113"/>
        <end position="137"/>
    </location>
</feature>
<dbReference type="GeneID" id="91085009"/>
<dbReference type="PANTHER" id="PTHR38696">
    <property type="entry name" value="MEDIATOR OF RNA POLYMERASE II TRANSCRIPTION SUBUNIT 13"/>
    <property type="match status" value="1"/>
</dbReference>
<reference evidence="2" key="2">
    <citation type="journal article" date="2022" name="Elife">
        <title>Obligate sexual reproduction of a homothallic fungus closely related to the Cryptococcus pathogenic species complex.</title>
        <authorList>
            <person name="Passer A.R."/>
            <person name="Clancey S.A."/>
            <person name="Shea T."/>
            <person name="David-Palma M."/>
            <person name="Averette A.F."/>
            <person name="Boekhout T."/>
            <person name="Porcel B.M."/>
            <person name="Nowrousian M."/>
            <person name="Cuomo C.A."/>
            <person name="Sun S."/>
            <person name="Heitman J."/>
            <person name="Coelho M.A."/>
        </authorList>
    </citation>
    <scope>NUCLEOTIDE SEQUENCE</scope>
    <source>
        <strain evidence="2">CBS 7841</strain>
    </source>
</reference>
<feature type="compositionally biased region" description="Polar residues" evidence="1">
    <location>
        <begin position="33"/>
        <end position="47"/>
    </location>
</feature>
<protein>
    <submittedName>
        <fullName evidence="2">Uncharacterized protein</fullName>
    </submittedName>
</protein>
<proteinExistence type="predicted"/>
<reference evidence="2" key="1">
    <citation type="submission" date="2016-06" db="EMBL/GenBank/DDBJ databases">
        <authorList>
            <person name="Cuomo C."/>
            <person name="Litvintseva A."/>
            <person name="Heitman J."/>
            <person name="Chen Y."/>
            <person name="Sun S."/>
            <person name="Springer D."/>
            <person name="Dromer F."/>
            <person name="Young S."/>
            <person name="Zeng Q."/>
            <person name="Chapman S."/>
            <person name="Gujja S."/>
            <person name="Saif S."/>
            <person name="Birren B."/>
        </authorList>
    </citation>
    <scope>NUCLEOTIDE SEQUENCE</scope>
    <source>
        <strain evidence="2">CBS 7841</strain>
    </source>
</reference>
<evidence type="ECO:0000313" key="3">
    <source>
        <dbReference type="Proteomes" id="UP000094043"/>
    </source>
</evidence>
<dbReference type="RefSeq" id="XP_066066346.1">
    <property type="nucleotide sequence ID" value="XM_066210249.1"/>
</dbReference>
<feature type="compositionally biased region" description="Polar residues" evidence="1">
    <location>
        <begin position="123"/>
        <end position="137"/>
    </location>
</feature>
<gene>
    <name evidence="2" type="ORF">L203_100795</name>
</gene>
<dbReference type="EMBL" id="CP143784">
    <property type="protein sequence ID" value="WVN85646.1"/>
    <property type="molecule type" value="Genomic_DNA"/>
</dbReference>
<keyword evidence="3" id="KW-1185">Reference proteome</keyword>
<feature type="compositionally biased region" description="Polar residues" evidence="1">
    <location>
        <begin position="58"/>
        <end position="88"/>
    </location>
</feature>
<organism evidence="2 3">
    <name type="scientific">Cryptococcus depauperatus CBS 7841</name>
    <dbReference type="NCBI Taxonomy" id="1295531"/>
    <lineage>
        <taxon>Eukaryota</taxon>
        <taxon>Fungi</taxon>
        <taxon>Dikarya</taxon>
        <taxon>Basidiomycota</taxon>
        <taxon>Agaricomycotina</taxon>
        <taxon>Tremellomycetes</taxon>
        <taxon>Tremellales</taxon>
        <taxon>Cryptococcaceae</taxon>
        <taxon>Cryptococcus</taxon>
    </lineage>
</organism>
<evidence type="ECO:0000256" key="1">
    <source>
        <dbReference type="SAM" id="MobiDB-lite"/>
    </source>
</evidence>
<name>A0AAJ8JNT6_9TREE</name>